<dbReference type="InterPro" id="IPR001482">
    <property type="entry name" value="T2SS/T4SS_dom"/>
</dbReference>
<evidence type="ECO:0000256" key="9">
    <source>
        <dbReference type="ARBA" id="ARBA00022840"/>
    </source>
</evidence>
<dbReference type="PROSITE" id="PS00662">
    <property type="entry name" value="T2SP_E"/>
    <property type="match status" value="1"/>
</dbReference>
<evidence type="ECO:0000256" key="10">
    <source>
        <dbReference type="ARBA" id="ARBA00022989"/>
    </source>
</evidence>
<name>A0A377WCJ0_KLEPN</name>
<dbReference type="FunFam" id="3.40.50.300:FF:000398">
    <property type="entry name" value="Type IV pilus assembly ATPase PilB"/>
    <property type="match status" value="1"/>
</dbReference>
<dbReference type="Gene3D" id="3.40.50.300">
    <property type="entry name" value="P-loop containing nucleotide triphosphate hydrolases"/>
    <property type="match status" value="1"/>
</dbReference>
<dbReference type="CDD" id="cd01129">
    <property type="entry name" value="PulE-GspE-like"/>
    <property type="match status" value="1"/>
</dbReference>
<evidence type="ECO:0000256" key="7">
    <source>
        <dbReference type="ARBA" id="ARBA00022692"/>
    </source>
</evidence>
<keyword evidence="5" id="KW-1003">Cell membrane</keyword>
<dbReference type="SUPFAM" id="SSF52540">
    <property type="entry name" value="P-loop containing nucleoside triphosphate hydrolases"/>
    <property type="match status" value="1"/>
</dbReference>
<proteinExistence type="inferred from homology"/>
<dbReference type="NCBIfam" id="NF007861">
    <property type="entry name" value="PRK10573.1"/>
    <property type="match status" value="1"/>
</dbReference>
<evidence type="ECO:0000256" key="8">
    <source>
        <dbReference type="ARBA" id="ARBA00022741"/>
    </source>
</evidence>
<sequence length="859" mass="95069">MKTEQLIPLCRRYHAMLLHSDEQTISIAVVNTPPAELMEALRFATQKRIDIECWSQEQMDKRLQAQEKQAQLAQNDGPENIAERVNQILEQALRQRASDIHIEPTETHLRIRLRVDGVLHALPLLATELAAPVIARLKVLASLDIAEHRLPQDGQFALNLAGRPLSFRIATLPCRYGEKIVLRLLHQVDQALDLEALGLSSSQLAAFRQALNQPQGLLLVTGPTGSGKTVTLYSALQARNREQVNICSVEDPLEIPIAGMNQTQINPRAGLTFHSVLRALLRQDPDIVMVGEIRDAETAEIALKAAQTGHLVLSTLHTNSTSETLTRLQQMGIARWMISSALSLVIAQRLVRKLCPHCRRNAGSAADLPHSLWPRPLPRWQAAGCEHCYHGYYGRLALFEVLPVTPGLRQGIVQGLNAIEIESLARATGMMTLFESGCQAIEQGLTSLEEVVRVLGIPMATKRLWRWRGIDVQGAPCQGMLWQTKRLEVLQHLQQQRVIPLAVRRCAVKQSLWHPRYSCETIRQLATLLQAGLPLAEGLSLLAQQQSHAQWQALLEALGRELAQGVAFSAALAQWPQAFPPLYLAMISTGELTGKLDICCLQLANQQQEQQRLASKVKKALRYPLIVLSLALLVVLGMLYFVLPEFTAIYQTFSTPLPLLTRMVVAAGDMLSRGWPLLLASLLSPLLLNQLIRRRSDWLLRRQRLLNALPLIGSLIGGQQLSLIFTILALTQSAGISFLQGLQSVEESLSCPLWRQRLAQARALIVQGEPIWQALSRCGGFTPLCLQLIRTGESAGALDQMLENLAHHHREQTYQRADSLAAHLEPMMLVITGSLVGILVVAMYLPVFHLGDAIGGVGG</sequence>
<dbReference type="InterPro" id="IPR042094">
    <property type="entry name" value="T2SS_GspF_sf"/>
</dbReference>
<accession>A0A377WCJ0</accession>
<keyword evidence="8" id="KW-0547">Nucleotide-binding</keyword>
<dbReference type="InterPro" id="IPR003004">
    <property type="entry name" value="GspF/PilC"/>
</dbReference>
<keyword evidence="11 13" id="KW-0472">Membrane</keyword>
<keyword evidence="7 12" id="KW-0812">Transmembrane</keyword>
<dbReference type="GO" id="GO:0009306">
    <property type="term" value="P:protein secretion"/>
    <property type="evidence" value="ECO:0007669"/>
    <property type="project" value="InterPro"/>
</dbReference>
<evidence type="ECO:0000256" key="1">
    <source>
        <dbReference type="ARBA" id="ARBA00004429"/>
    </source>
</evidence>
<evidence type="ECO:0000256" key="4">
    <source>
        <dbReference type="ARBA" id="ARBA00022448"/>
    </source>
</evidence>
<evidence type="ECO:0000256" key="2">
    <source>
        <dbReference type="ARBA" id="ARBA00005745"/>
    </source>
</evidence>
<dbReference type="InterPro" id="IPR018076">
    <property type="entry name" value="T2SS_GspF_dom"/>
</dbReference>
<dbReference type="Gene3D" id="1.20.81.30">
    <property type="entry name" value="Type II secretion system (T2SS), domain F"/>
    <property type="match status" value="2"/>
</dbReference>
<dbReference type="PANTHER" id="PTHR30258:SF1">
    <property type="entry name" value="PROTEIN TRANSPORT PROTEIN HOFB HOMOLOG"/>
    <property type="match status" value="1"/>
</dbReference>
<feature type="transmembrane region" description="Helical" evidence="13">
    <location>
        <begin position="620"/>
        <end position="643"/>
    </location>
</feature>
<feature type="domain" description="Bacterial type II secretion system protein E" evidence="14">
    <location>
        <begin position="281"/>
        <end position="295"/>
    </location>
</feature>
<dbReference type="AlphaFoldDB" id="A0A377WCJ0"/>
<evidence type="ECO:0000259" key="14">
    <source>
        <dbReference type="PROSITE" id="PS00662"/>
    </source>
</evidence>
<dbReference type="NCBIfam" id="NF007755">
    <property type="entry name" value="PRK10436.1"/>
    <property type="match status" value="1"/>
</dbReference>
<keyword evidence="9" id="KW-0067">ATP-binding</keyword>
<reference evidence="15 16" key="1">
    <citation type="submission" date="2018-06" db="EMBL/GenBank/DDBJ databases">
        <authorList>
            <consortium name="Pathogen Informatics"/>
            <person name="Doyle S."/>
        </authorList>
    </citation>
    <scope>NUCLEOTIDE SEQUENCE [LARGE SCALE GENOMIC DNA]</scope>
    <source>
        <strain evidence="15 16">NCTC8849</strain>
    </source>
</reference>
<organism evidence="15 16">
    <name type="scientific">Klebsiella pneumoniae</name>
    <dbReference type="NCBI Taxonomy" id="573"/>
    <lineage>
        <taxon>Bacteria</taxon>
        <taxon>Pseudomonadati</taxon>
        <taxon>Pseudomonadota</taxon>
        <taxon>Gammaproteobacteria</taxon>
        <taxon>Enterobacterales</taxon>
        <taxon>Enterobacteriaceae</taxon>
        <taxon>Klebsiella/Raoultella group</taxon>
        <taxon>Klebsiella</taxon>
        <taxon>Klebsiella pneumoniae complex</taxon>
    </lineage>
</organism>
<dbReference type="Pfam" id="PF00437">
    <property type="entry name" value="T2SSE"/>
    <property type="match status" value="1"/>
</dbReference>
<dbReference type="InterPro" id="IPR001992">
    <property type="entry name" value="T2SS_GspF/T4SS_PilC_CS"/>
</dbReference>
<dbReference type="GO" id="GO:0005886">
    <property type="term" value="C:plasma membrane"/>
    <property type="evidence" value="ECO:0007669"/>
    <property type="project" value="UniProtKB-SubCell"/>
</dbReference>
<dbReference type="GO" id="GO:0016887">
    <property type="term" value="F:ATP hydrolysis activity"/>
    <property type="evidence" value="ECO:0007669"/>
    <property type="project" value="TreeGrafter"/>
</dbReference>
<evidence type="ECO:0000256" key="5">
    <source>
        <dbReference type="ARBA" id="ARBA00022475"/>
    </source>
</evidence>
<feature type="transmembrane region" description="Helical" evidence="13">
    <location>
        <begin position="663"/>
        <end position="688"/>
    </location>
</feature>
<evidence type="ECO:0000256" key="12">
    <source>
        <dbReference type="RuleBase" id="RU003923"/>
    </source>
</evidence>
<dbReference type="PROSITE" id="PS00874">
    <property type="entry name" value="T2SP_F"/>
    <property type="match status" value="1"/>
</dbReference>
<keyword evidence="10 13" id="KW-1133">Transmembrane helix</keyword>
<dbReference type="Proteomes" id="UP000254799">
    <property type="component" value="Unassembled WGS sequence"/>
</dbReference>
<evidence type="ECO:0000256" key="13">
    <source>
        <dbReference type="SAM" id="Phobius"/>
    </source>
</evidence>
<gene>
    <name evidence="15" type="primary">epsE_1</name>
    <name evidence="15" type="ORF">NCTC8849_01071</name>
</gene>
<dbReference type="PANTHER" id="PTHR30258">
    <property type="entry name" value="TYPE II SECRETION SYSTEM PROTEIN GSPE-RELATED"/>
    <property type="match status" value="1"/>
</dbReference>
<dbReference type="FunFam" id="1.20.81.30:FF:000001">
    <property type="entry name" value="Type II secretion system protein F"/>
    <property type="match status" value="2"/>
</dbReference>
<dbReference type="PRINTS" id="PR00812">
    <property type="entry name" value="BCTERIALGSPF"/>
</dbReference>
<keyword evidence="4 12" id="KW-0813">Transport</keyword>
<dbReference type="InterPro" id="IPR027417">
    <property type="entry name" value="P-loop_NTPase"/>
</dbReference>
<comment type="similarity">
    <text evidence="2 12">Belongs to the GSP F family.</text>
</comment>
<dbReference type="Pfam" id="PF00482">
    <property type="entry name" value="T2SSF"/>
    <property type="match status" value="2"/>
</dbReference>
<dbReference type="Gene3D" id="3.30.450.90">
    <property type="match status" value="1"/>
</dbReference>
<evidence type="ECO:0000256" key="6">
    <source>
        <dbReference type="ARBA" id="ARBA00022519"/>
    </source>
</evidence>
<dbReference type="GO" id="GO:0005524">
    <property type="term" value="F:ATP binding"/>
    <property type="evidence" value="ECO:0007669"/>
    <property type="project" value="UniProtKB-KW"/>
</dbReference>
<feature type="transmembrane region" description="Helical" evidence="13">
    <location>
        <begin position="827"/>
        <end position="845"/>
    </location>
</feature>
<evidence type="ECO:0000256" key="3">
    <source>
        <dbReference type="ARBA" id="ARBA00006611"/>
    </source>
</evidence>
<feature type="transmembrane region" description="Helical" evidence="13">
    <location>
        <begin position="708"/>
        <end position="730"/>
    </location>
</feature>
<evidence type="ECO:0000313" key="15">
    <source>
        <dbReference type="EMBL" id="STT52534.1"/>
    </source>
</evidence>
<comment type="subcellular location">
    <subcellularLocation>
        <location evidence="1 12">Cell inner membrane</location>
        <topology evidence="1 12">Multi-pass membrane protein</topology>
    </subcellularLocation>
</comment>
<dbReference type="EMBL" id="UGLC01000002">
    <property type="protein sequence ID" value="STT52534.1"/>
    <property type="molecule type" value="Genomic_DNA"/>
</dbReference>
<protein>
    <submittedName>
        <fullName evidence="15">Type IV fimbrial assembly, ATPase PilB</fullName>
    </submittedName>
</protein>
<keyword evidence="6" id="KW-0997">Cell inner membrane</keyword>
<evidence type="ECO:0000256" key="11">
    <source>
        <dbReference type="ARBA" id="ARBA00023136"/>
    </source>
</evidence>
<comment type="similarity">
    <text evidence="3">Belongs to the GSP E family.</text>
</comment>
<evidence type="ECO:0000313" key="16">
    <source>
        <dbReference type="Proteomes" id="UP000254799"/>
    </source>
</evidence>